<dbReference type="OrthoDB" id="4825649at2"/>
<reference evidence="1 2" key="1">
    <citation type="submission" date="2016-10" db="EMBL/GenBank/DDBJ databases">
        <authorList>
            <person name="de Groot N.N."/>
        </authorList>
    </citation>
    <scope>NUCLEOTIDE SEQUENCE [LARGE SCALE GENOMIC DNA]</scope>
    <source>
        <strain evidence="1 2">AA1</strain>
    </source>
</reference>
<dbReference type="Proteomes" id="UP000198870">
    <property type="component" value="Unassembled WGS sequence"/>
</dbReference>
<dbReference type="InterPro" id="IPR025460">
    <property type="entry name" value="DUF4280"/>
</dbReference>
<protein>
    <recommendedName>
        <fullName evidence="3">DUF4280 domain-containing protein</fullName>
    </recommendedName>
</protein>
<dbReference type="EMBL" id="FMUX01000008">
    <property type="protein sequence ID" value="SCY39363.1"/>
    <property type="molecule type" value="Genomic_DNA"/>
</dbReference>
<organism evidence="1 2">
    <name type="scientific">Desulfoluna spongiiphila</name>
    <dbReference type="NCBI Taxonomy" id="419481"/>
    <lineage>
        <taxon>Bacteria</taxon>
        <taxon>Pseudomonadati</taxon>
        <taxon>Thermodesulfobacteriota</taxon>
        <taxon>Desulfobacteria</taxon>
        <taxon>Desulfobacterales</taxon>
        <taxon>Desulfolunaceae</taxon>
        <taxon>Desulfoluna</taxon>
    </lineage>
</organism>
<evidence type="ECO:0000313" key="1">
    <source>
        <dbReference type="EMBL" id="SCY39363.1"/>
    </source>
</evidence>
<dbReference type="STRING" id="419481.SAMN05216233_108103"/>
<dbReference type="RefSeq" id="WP_092210964.1">
    <property type="nucleotide sequence ID" value="NZ_FMUX01000008.1"/>
</dbReference>
<evidence type="ECO:0000313" key="2">
    <source>
        <dbReference type="Proteomes" id="UP000198870"/>
    </source>
</evidence>
<name>A0A1G5FJI3_9BACT</name>
<dbReference type="AlphaFoldDB" id="A0A1G5FJI3"/>
<sequence length="128" mass="12242">MGILVVSGAQLLCSFGAAPCSLVVAPGHGVNSAQPVANVCDKDPGANIAGFGLCSSPANPAVASATAAALGVLTPQPCVPVTTAPWTPGTPKVVVGGQMAVDNACQLTCAYGGMITVVSPGQAVALAG</sequence>
<keyword evidence="2" id="KW-1185">Reference proteome</keyword>
<proteinExistence type="predicted"/>
<accession>A0A1G5FJI3</accession>
<gene>
    <name evidence="1" type="ORF">SAMN05216233_108103</name>
</gene>
<evidence type="ECO:0008006" key="3">
    <source>
        <dbReference type="Google" id="ProtNLM"/>
    </source>
</evidence>
<dbReference type="Pfam" id="PF14107">
    <property type="entry name" value="DUF4280"/>
    <property type="match status" value="1"/>
</dbReference>